<name>A0A0C9W8I4_9AGAM</name>
<evidence type="ECO:0000256" key="5">
    <source>
        <dbReference type="ARBA" id="ARBA00022737"/>
    </source>
</evidence>
<sequence length="368" mass="40511">MFGWGSEPTPDLTGTAANRCAVFNVEPHLTQALVTEFRLKSEEYGTLARVYCAYPKCSRFLGPVLPGANSHVCPAPGCGNRTCRSCRGRHEGRGHTCRFDEDADQVLALSRASGWARCPGCSQMIELNTGCFHMTCRCRTEFCYLCQARWKTCTCPQWEERRLLATAEQRVDAQLAQGWANRAQAAAPARRWTTRERPVIPPARVGALAPAVPAHRRAPVIVVPAPAPATVVPARLPAPVAIPTRPPAPAVVVPTRPPAPATAVPARPPAPVAVVPARPSTPVTIVPATPSAPVRITSQKVSWETARERMIRETMDRLRVDHDCNHQKWKYRHGGGNCETCGHYLPHYLFRCQGCEIKACNRCRRNRL</sequence>
<evidence type="ECO:0000256" key="6">
    <source>
        <dbReference type="ARBA" id="ARBA00022771"/>
    </source>
</evidence>
<keyword evidence="11" id="KW-1185">Reference proteome</keyword>
<evidence type="ECO:0000313" key="10">
    <source>
        <dbReference type="EMBL" id="KIJ63803.1"/>
    </source>
</evidence>
<evidence type="ECO:0000256" key="2">
    <source>
        <dbReference type="ARBA" id="ARBA00012251"/>
    </source>
</evidence>
<keyword evidence="6" id="KW-0863">Zinc-finger</keyword>
<protein>
    <recommendedName>
        <fullName evidence="2">RBR-type E3 ubiquitin transferase</fullName>
        <ecNumber evidence="2">2.3.2.31</ecNumber>
    </recommendedName>
</protein>
<keyword evidence="3" id="KW-0808">Transferase</keyword>
<dbReference type="CDD" id="cd22584">
    <property type="entry name" value="Rcat_RBR_unk"/>
    <property type="match status" value="1"/>
</dbReference>
<feature type="domain" description="RING-type" evidence="9">
    <location>
        <begin position="1"/>
        <end position="159"/>
    </location>
</feature>
<dbReference type="SUPFAM" id="SSF57850">
    <property type="entry name" value="RING/U-box"/>
    <property type="match status" value="1"/>
</dbReference>
<accession>A0A0C9W8I4</accession>
<dbReference type="Pfam" id="PF01485">
    <property type="entry name" value="IBR"/>
    <property type="match status" value="1"/>
</dbReference>
<dbReference type="GO" id="GO:0008270">
    <property type="term" value="F:zinc ion binding"/>
    <property type="evidence" value="ECO:0007669"/>
    <property type="project" value="UniProtKB-KW"/>
</dbReference>
<dbReference type="GO" id="GO:0061630">
    <property type="term" value="F:ubiquitin protein ligase activity"/>
    <property type="evidence" value="ECO:0007669"/>
    <property type="project" value="UniProtKB-EC"/>
</dbReference>
<dbReference type="GO" id="GO:0016567">
    <property type="term" value="P:protein ubiquitination"/>
    <property type="evidence" value="ECO:0007669"/>
    <property type="project" value="InterPro"/>
</dbReference>
<dbReference type="PROSITE" id="PS51873">
    <property type="entry name" value="TRIAD"/>
    <property type="match status" value="1"/>
</dbReference>
<evidence type="ECO:0000313" key="11">
    <source>
        <dbReference type="Proteomes" id="UP000053820"/>
    </source>
</evidence>
<dbReference type="InterPro" id="IPR031127">
    <property type="entry name" value="E3_UB_ligase_RBR"/>
</dbReference>
<dbReference type="OrthoDB" id="9977870at2759"/>
<keyword evidence="7" id="KW-0833">Ubl conjugation pathway</keyword>
<evidence type="ECO:0000256" key="7">
    <source>
        <dbReference type="ARBA" id="ARBA00022786"/>
    </source>
</evidence>
<evidence type="ECO:0000256" key="3">
    <source>
        <dbReference type="ARBA" id="ARBA00022679"/>
    </source>
</evidence>
<comment type="catalytic activity">
    <reaction evidence="1">
        <text>[E2 ubiquitin-conjugating enzyme]-S-ubiquitinyl-L-cysteine + [acceptor protein]-L-lysine = [E2 ubiquitin-conjugating enzyme]-L-cysteine + [acceptor protein]-N(6)-ubiquitinyl-L-lysine.</text>
        <dbReference type="EC" id="2.3.2.31"/>
    </reaction>
</comment>
<keyword evidence="5" id="KW-0677">Repeat</keyword>
<dbReference type="InterPro" id="IPR002867">
    <property type="entry name" value="IBR_dom"/>
</dbReference>
<dbReference type="InterPro" id="IPR044066">
    <property type="entry name" value="TRIAD_supradom"/>
</dbReference>
<dbReference type="HOGENOM" id="CLU_022048_7_4_1"/>
<dbReference type="PANTHER" id="PTHR11685">
    <property type="entry name" value="RBR FAMILY RING FINGER AND IBR DOMAIN-CONTAINING"/>
    <property type="match status" value="1"/>
</dbReference>
<evidence type="ECO:0000256" key="8">
    <source>
        <dbReference type="ARBA" id="ARBA00022833"/>
    </source>
</evidence>
<dbReference type="AlphaFoldDB" id="A0A0C9W8I4"/>
<evidence type="ECO:0000256" key="4">
    <source>
        <dbReference type="ARBA" id="ARBA00022723"/>
    </source>
</evidence>
<dbReference type="Gene3D" id="1.20.120.1750">
    <property type="match status" value="1"/>
</dbReference>
<gene>
    <name evidence="10" type="ORF">HYDPIDRAFT_182115</name>
</gene>
<keyword evidence="4" id="KW-0479">Metal-binding</keyword>
<dbReference type="EMBL" id="KN839849">
    <property type="protein sequence ID" value="KIJ63803.1"/>
    <property type="molecule type" value="Genomic_DNA"/>
</dbReference>
<evidence type="ECO:0000256" key="1">
    <source>
        <dbReference type="ARBA" id="ARBA00001798"/>
    </source>
</evidence>
<evidence type="ECO:0000259" key="9">
    <source>
        <dbReference type="PROSITE" id="PS51873"/>
    </source>
</evidence>
<dbReference type="Proteomes" id="UP000053820">
    <property type="component" value="Unassembled WGS sequence"/>
</dbReference>
<proteinExistence type="predicted"/>
<keyword evidence="8" id="KW-0862">Zinc</keyword>
<reference evidence="10 11" key="1">
    <citation type="submission" date="2014-04" db="EMBL/GenBank/DDBJ databases">
        <title>Evolutionary Origins and Diversification of the Mycorrhizal Mutualists.</title>
        <authorList>
            <consortium name="DOE Joint Genome Institute"/>
            <consortium name="Mycorrhizal Genomics Consortium"/>
            <person name="Kohler A."/>
            <person name="Kuo A."/>
            <person name="Nagy L.G."/>
            <person name="Floudas D."/>
            <person name="Copeland A."/>
            <person name="Barry K.W."/>
            <person name="Cichocki N."/>
            <person name="Veneault-Fourrey C."/>
            <person name="LaButti K."/>
            <person name="Lindquist E.A."/>
            <person name="Lipzen A."/>
            <person name="Lundell T."/>
            <person name="Morin E."/>
            <person name="Murat C."/>
            <person name="Riley R."/>
            <person name="Ohm R."/>
            <person name="Sun H."/>
            <person name="Tunlid A."/>
            <person name="Henrissat B."/>
            <person name="Grigoriev I.V."/>
            <person name="Hibbett D.S."/>
            <person name="Martin F."/>
        </authorList>
    </citation>
    <scope>NUCLEOTIDE SEQUENCE [LARGE SCALE GENOMIC DNA]</scope>
    <source>
        <strain evidence="10 11">MD-312</strain>
    </source>
</reference>
<dbReference type="EC" id="2.3.2.31" evidence="2"/>
<organism evidence="10 11">
    <name type="scientific">Hydnomerulius pinastri MD-312</name>
    <dbReference type="NCBI Taxonomy" id="994086"/>
    <lineage>
        <taxon>Eukaryota</taxon>
        <taxon>Fungi</taxon>
        <taxon>Dikarya</taxon>
        <taxon>Basidiomycota</taxon>
        <taxon>Agaricomycotina</taxon>
        <taxon>Agaricomycetes</taxon>
        <taxon>Agaricomycetidae</taxon>
        <taxon>Boletales</taxon>
        <taxon>Boletales incertae sedis</taxon>
        <taxon>Leucogyrophana</taxon>
    </lineage>
</organism>